<dbReference type="Proteomes" id="UP000004095">
    <property type="component" value="Unassembled WGS sequence"/>
</dbReference>
<sequence>MQIKKPIVFFDLETTGTDTLNDRIVQIAIIKLAADGTKVEKERLINPTIPIPPEVTKVHGVSDEMVKDAPTFHQVAKSLFEFIRGCDLAGYNHLNFDMPLLIEEFARAGVVFPEPDVQYIDVMKVYYHFHPRTLSAAYQLYCHKELENAHNAMADTQATLEIFESQLATHFDEEPSINEIHNLCFSSRHVDFSRRLARDKEGEIIFAFGKHKGERVRDNRGYAEWMLKGGFPADTKRILQELLQS</sequence>
<dbReference type="CDD" id="cd06127">
    <property type="entry name" value="DEDDh"/>
    <property type="match status" value="1"/>
</dbReference>
<dbReference type="SMART" id="SM00479">
    <property type="entry name" value="EXOIII"/>
    <property type="match status" value="1"/>
</dbReference>
<keyword evidence="5" id="KW-1185">Reference proteome</keyword>
<keyword evidence="4" id="KW-0540">Nuclease</keyword>
<evidence type="ECO:0000259" key="3">
    <source>
        <dbReference type="SMART" id="SM00479"/>
    </source>
</evidence>
<evidence type="ECO:0000313" key="4">
    <source>
        <dbReference type="EMBL" id="EAY28896.1"/>
    </source>
</evidence>
<dbReference type="eggNOG" id="COG0847">
    <property type="taxonomic scope" value="Bacteria"/>
</dbReference>
<comment type="subunit">
    <text evidence="2">DNA polymerase III contains a core (composed of alpha, epsilon and theta chains) that associates with a tau subunit. This core dimerizes to form the POLIII' complex. PolIII' associates with the gamma complex (composed of gamma, delta, delta', psi and chi chains) and with the beta chain to form the complete DNA polymerase III complex.</text>
</comment>
<keyword evidence="4" id="KW-0378">Hydrolase</keyword>
<keyword evidence="4" id="KW-0269">Exonuclease</keyword>
<dbReference type="GO" id="GO:0003677">
    <property type="term" value="F:DNA binding"/>
    <property type="evidence" value="ECO:0007669"/>
    <property type="project" value="InterPro"/>
</dbReference>
<dbReference type="RefSeq" id="WP_002697018.1">
    <property type="nucleotide sequence ID" value="NZ_AAWS01000013.1"/>
</dbReference>
<dbReference type="FunFam" id="3.30.420.10:FF:000045">
    <property type="entry name" value="3'-5' exonuclease DinG"/>
    <property type="match status" value="1"/>
</dbReference>
<name>A1ZKT0_MICM2</name>
<dbReference type="NCBIfam" id="TIGR00573">
    <property type="entry name" value="dnaq"/>
    <property type="match status" value="1"/>
</dbReference>
<accession>A1ZKT0</accession>
<evidence type="ECO:0000313" key="5">
    <source>
        <dbReference type="Proteomes" id="UP000004095"/>
    </source>
</evidence>
<organism evidence="4 5">
    <name type="scientific">Microscilla marina ATCC 23134</name>
    <dbReference type="NCBI Taxonomy" id="313606"/>
    <lineage>
        <taxon>Bacteria</taxon>
        <taxon>Pseudomonadati</taxon>
        <taxon>Bacteroidota</taxon>
        <taxon>Cytophagia</taxon>
        <taxon>Cytophagales</taxon>
        <taxon>Microscillaceae</taxon>
        <taxon>Microscilla</taxon>
    </lineage>
</organism>
<dbReference type="EMBL" id="AAWS01000013">
    <property type="protein sequence ID" value="EAY28896.1"/>
    <property type="molecule type" value="Genomic_DNA"/>
</dbReference>
<proteinExistence type="predicted"/>
<dbReference type="GO" id="GO:0005829">
    <property type="term" value="C:cytosol"/>
    <property type="evidence" value="ECO:0007669"/>
    <property type="project" value="TreeGrafter"/>
</dbReference>
<comment type="function">
    <text evidence="1">DNA polymerase III is a complex, multichain enzyme responsible for most of the replicative synthesis in bacteria. The epsilon subunit contain the editing function and is a proofreading 3'-5' exonuclease.</text>
</comment>
<comment type="caution">
    <text evidence="4">The sequence shown here is derived from an EMBL/GenBank/DDBJ whole genome shotgun (WGS) entry which is preliminary data.</text>
</comment>
<evidence type="ECO:0000256" key="1">
    <source>
        <dbReference type="ARBA" id="ARBA00025483"/>
    </source>
</evidence>
<dbReference type="InterPro" id="IPR036397">
    <property type="entry name" value="RNaseH_sf"/>
</dbReference>
<dbReference type="GO" id="GO:0045004">
    <property type="term" value="P:DNA replication proofreading"/>
    <property type="evidence" value="ECO:0007669"/>
    <property type="project" value="TreeGrafter"/>
</dbReference>
<dbReference type="OrthoDB" id="9803913at2"/>
<dbReference type="InterPro" id="IPR012337">
    <property type="entry name" value="RNaseH-like_sf"/>
</dbReference>
<dbReference type="PANTHER" id="PTHR30231">
    <property type="entry name" value="DNA POLYMERASE III SUBUNIT EPSILON"/>
    <property type="match status" value="1"/>
</dbReference>
<dbReference type="GO" id="GO:0003887">
    <property type="term" value="F:DNA-directed DNA polymerase activity"/>
    <property type="evidence" value="ECO:0007669"/>
    <property type="project" value="InterPro"/>
</dbReference>
<dbReference type="GO" id="GO:0008408">
    <property type="term" value="F:3'-5' exonuclease activity"/>
    <property type="evidence" value="ECO:0007669"/>
    <property type="project" value="TreeGrafter"/>
</dbReference>
<reference evidence="4 5" key="1">
    <citation type="submission" date="2007-01" db="EMBL/GenBank/DDBJ databases">
        <authorList>
            <person name="Haygood M."/>
            <person name="Podell S."/>
            <person name="Anderson C."/>
            <person name="Hopkinson B."/>
            <person name="Roe K."/>
            <person name="Barbeau K."/>
            <person name="Gaasterland T."/>
            <person name="Ferriera S."/>
            <person name="Johnson J."/>
            <person name="Kravitz S."/>
            <person name="Beeson K."/>
            <person name="Sutton G."/>
            <person name="Rogers Y.-H."/>
            <person name="Friedman R."/>
            <person name="Frazier M."/>
            <person name="Venter J.C."/>
        </authorList>
    </citation>
    <scope>NUCLEOTIDE SEQUENCE [LARGE SCALE GENOMIC DNA]</scope>
    <source>
        <strain evidence="4 5">ATCC 23134</strain>
    </source>
</reference>
<dbReference type="InterPro" id="IPR013520">
    <property type="entry name" value="Ribonucl_H"/>
</dbReference>
<protein>
    <submittedName>
        <fullName evidence="4">Exonuclease</fullName>
    </submittedName>
</protein>
<dbReference type="Gene3D" id="3.30.420.10">
    <property type="entry name" value="Ribonuclease H-like superfamily/Ribonuclease H"/>
    <property type="match status" value="1"/>
</dbReference>
<feature type="domain" description="Exonuclease" evidence="3">
    <location>
        <begin position="6"/>
        <end position="172"/>
    </location>
</feature>
<dbReference type="SUPFAM" id="SSF53098">
    <property type="entry name" value="Ribonuclease H-like"/>
    <property type="match status" value="1"/>
</dbReference>
<dbReference type="PANTHER" id="PTHR30231:SF41">
    <property type="entry name" value="DNA POLYMERASE III SUBUNIT EPSILON"/>
    <property type="match status" value="1"/>
</dbReference>
<dbReference type="AlphaFoldDB" id="A1ZKT0"/>
<dbReference type="InterPro" id="IPR006054">
    <property type="entry name" value="DnaQ"/>
</dbReference>
<evidence type="ECO:0000256" key="2">
    <source>
        <dbReference type="ARBA" id="ARBA00026073"/>
    </source>
</evidence>
<gene>
    <name evidence="4" type="ORF">M23134_00050</name>
</gene>
<dbReference type="Pfam" id="PF00929">
    <property type="entry name" value="RNase_T"/>
    <property type="match status" value="1"/>
</dbReference>